<feature type="domain" description="Methyl-accepting transducer" evidence="11">
    <location>
        <begin position="387"/>
        <end position="616"/>
    </location>
</feature>
<dbReference type="Pfam" id="PF00672">
    <property type="entry name" value="HAMP"/>
    <property type="match status" value="1"/>
</dbReference>
<dbReference type="AlphaFoldDB" id="A0A1G8RZ38"/>
<dbReference type="CDD" id="cd11386">
    <property type="entry name" value="MCP_signal"/>
    <property type="match status" value="1"/>
</dbReference>
<evidence type="ECO:0000256" key="6">
    <source>
        <dbReference type="ARBA" id="ARBA00023136"/>
    </source>
</evidence>
<evidence type="ECO:0000256" key="5">
    <source>
        <dbReference type="ARBA" id="ARBA00022989"/>
    </source>
</evidence>
<dbReference type="SUPFAM" id="SSF58104">
    <property type="entry name" value="Methyl-accepting chemotaxis protein (MCP) signaling domain"/>
    <property type="match status" value="1"/>
</dbReference>
<dbReference type="Gene3D" id="1.10.8.500">
    <property type="entry name" value="HAMP domain in histidine kinase"/>
    <property type="match status" value="1"/>
</dbReference>
<dbReference type="CDD" id="cd06225">
    <property type="entry name" value="HAMP"/>
    <property type="match status" value="1"/>
</dbReference>
<dbReference type="OrthoDB" id="354287at2"/>
<keyword evidence="5 10" id="KW-1133">Transmembrane helix</keyword>
<keyword evidence="14" id="KW-1185">Reference proteome</keyword>
<dbReference type="Gene3D" id="3.30.450.20">
    <property type="entry name" value="PAS domain"/>
    <property type="match status" value="1"/>
</dbReference>
<dbReference type="Pfam" id="PF00015">
    <property type="entry name" value="MCPsignal"/>
    <property type="match status" value="1"/>
</dbReference>
<dbReference type="SMART" id="SM00283">
    <property type="entry name" value="MA"/>
    <property type="match status" value="1"/>
</dbReference>
<evidence type="ECO:0000259" key="12">
    <source>
        <dbReference type="PROSITE" id="PS50885"/>
    </source>
</evidence>
<evidence type="ECO:0000256" key="1">
    <source>
        <dbReference type="ARBA" id="ARBA00004651"/>
    </source>
</evidence>
<dbReference type="GO" id="GO:0005886">
    <property type="term" value="C:plasma membrane"/>
    <property type="evidence" value="ECO:0007669"/>
    <property type="project" value="UniProtKB-SubCell"/>
</dbReference>
<reference evidence="13 14" key="1">
    <citation type="submission" date="2016-10" db="EMBL/GenBank/DDBJ databases">
        <authorList>
            <person name="de Groot N.N."/>
        </authorList>
    </citation>
    <scope>NUCLEOTIDE SEQUENCE [LARGE SCALE GENOMIC DNA]</scope>
    <source>
        <strain evidence="13 14">DSM 25294</strain>
    </source>
</reference>
<feature type="transmembrane region" description="Helical" evidence="10">
    <location>
        <begin position="192"/>
        <end position="212"/>
    </location>
</feature>
<protein>
    <submittedName>
        <fullName evidence="13">Methyl-accepting chemotaxis sensory transducer with Cache sensor</fullName>
    </submittedName>
</protein>
<feature type="transmembrane region" description="Helical" evidence="10">
    <location>
        <begin position="12"/>
        <end position="34"/>
    </location>
</feature>
<dbReference type="SMART" id="SM00304">
    <property type="entry name" value="HAMP"/>
    <property type="match status" value="2"/>
</dbReference>
<comment type="similarity">
    <text evidence="7">Belongs to the methyl-accepting chemotaxis (MCP) protein family.</text>
</comment>
<dbReference type="InterPro" id="IPR051310">
    <property type="entry name" value="MCP_chemotaxis"/>
</dbReference>
<dbReference type="RefSeq" id="WP_093153557.1">
    <property type="nucleotide sequence ID" value="NZ_FNEK01000014.1"/>
</dbReference>
<dbReference type="Proteomes" id="UP000199382">
    <property type="component" value="Unassembled WGS sequence"/>
</dbReference>
<feature type="region of interest" description="Disordered" evidence="9">
    <location>
        <begin position="266"/>
        <end position="333"/>
    </location>
</feature>
<dbReference type="SMART" id="SM01049">
    <property type="entry name" value="Cache_2"/>
    <property type="match status" value="1"/>
</dbReference>
<feature type="domain" description="HAMP" evidence="12">
    <location>
        <begin position="213"/>
        <end position="266"/>
    </location>
</feature>
<dbReference type="PANTHER" id="PTHR43531:SF11">
    <property type="entry name" value="METHYL-ACCEPTING CHEMOTAXIS PROTEIN 3"/>
    <property type="match status" value="1"/>
</dbReference>
<keyword evidence="3" id="KW-0145">Chemotaxis</keyword>
<evidence type="ECO:0000256" key="2">
    <source>
        <dbReference type="ARBA" id="ARBA00022475"/>
    </source>
</evidence>
<accession>A0A1G8RZ38</accession>
<evidence type="ECO:0000256" key="3">
    <source>
        <dbReference type="ARBA" id="ARBA00022500"/>
    </source>
</evidence>
<dbReference type="InterPro" id="IPR003660">
    <property type="entry name" value="HAMP_dom"/>
</dbReference>
<comment type="subcellular location">
    <subcellularLocation>
        <location evidence="1">Cell membrane</location>
        <topology evidence="1">Multi-pass membrane protein</topology>
    </subcellularLocation>
</comment>
<organism evidence="13 14">
    <name type="scientific">Aliiruegeria lutimaris</name>
    <dbReference type="NCBI Taxonomy" id="571298"/>
    <lineage>
        <taxon>Bacteria</taxon>
        <taxon>Pseudomonadati</taxon>
        <taxon>Pseudomonadota</taxon>
        <taxon>Alphaproteobacteria</taxon>
        <taxon>Rhodobacterales</taxon>
        <taxon>Roseobacteraceae</taxon>
        <taxon>Aliiruegeria</taxon>
    </lineage>
</organism>
<dbReference type="PANTHER" id="PTHR43531">
    <property type="entry name" value="PROTEIN ICFG"/>
    <property type="match status" value="1"/>
</dbReference>
<evidence type="ECO:0000256" key="10">
    <source>
        <dbReference type="SAM" id="Phobius"/>
    </source>
</evidence>
<keyword evidence="4 10" id="KW-0812">Transmembrane</keyword>
<dbReference type="EMBL" id="FNEK01000014">
    <property type="protein sequence ID" value="SDJ21805.1"/>
    <property type="molecule type" value="Genomic_DNA"/>
</dbReference>
<dbReference type="PROSITE" id="PS50111">
    <property type="entry name" value="CHEMOTAXIS_TRANSDUC_2"/>
    <property type="match status" value="1"/>
</dbReference>
<dbReference type="Gene3D" id="1.10.287.950">
    <property type="entry name" value="Methyl-accepting chemotaxis protein"/>
    <property type="match status" value="1"/>
</dbReference>
<keyword evidence="8" id="KW-0807">Transducer</keyword>
<feature type="domain" description="HAMP" evidence="12">
    <location>
        <begin position="330"/>
        <end position="382"/>
    </location>
</feature>
<keyword evidence="6 10" id="KW-0472">Membrane</keyword>
<dbReference type="GO" id="GO:0007165">
    <property type="term" value="P:signal transduction"/>
    <property type="evidence" value="ECO:0007669"/>
    <property type="project" value="UniProtKB-KW"/>
</dbReference>
<keyword evidence="2" id="KW-1003">Cell membrane</keyword>
<sequence>MFTHLLSRVSVRIYMIVGVACLITLSLSEVLQTVATDSIYEMRRDHLHDVVETATSVLVTLEEEVKSGKLDRRSAMEEGRRFLNDMRFDDDGYFFVFNYDLVMEVMRPNPELVGKSRATYKNADGVNIYKELRDIARAEGQGTFNYRFMKPGATIHEDKISFAHDFSDWGWIVGAGSYLSDIQAEIWVMKKISLIASGIGLFVLVVLSTLLVRSITRPLSALMERMRGMTDGDIEAEVPHVDGNGELGAMARAIETFRGAMVERRQLEKEQQEKDAELARQREEAREQEIEMERRELAETERRREEEENQRKEREEQNALAEAERERHRAEQERVVNALSSSLSAMSNGDLSVQIDEVFPQEYEQLRRDFNGAVGKIAVLVGSIVESSLAIRSESDALDEAASEMSRRTESQAASLEETAAAITELTASVENSSQGAKDAARTVVLARQRSEAGGEVVQRTIRAMTEIAESSRKISHITNVIDEIAFQTNLLALNAGVEAARAGEAGRGFSVVASEVRALAQRSSESAREISALIATSTEQVDDGVELANDSGTALEEIGKMILDLNELVETIADTSSQQSTSLSEISTAVNRLDQVTQQNAAMFEETSATVSSLKSQAATLEENTGSFSLAGGKPPQRAPVRRPVERAVIRKSAAIPAASTASTAEKLDEGWEQF</sequence>
<evidence type="ECO:0000256" key="4">
    <source>
        <dbReference type="ARBA" id="ARBA00022692"/>
    </source>
</evidence>
<dbReference type="PROSITE" id="PS50885">
    <property type="entry name" value="HAMP"/>
    <property type="match status" value="2"/>
</dbReference>
<proteinExistence type="inferred from homology"/>
<evidence type="ECO:0000256" key="9">
    <source>
        <dbReference type="SAM" id="MobiDB-lite"/>
    </source>
</evidence>
<gene>
    <name evidence="13" type="ORF">SAMN04488026_101411</name>
</gene>
<dbReference type="InterPro" id="IPR004089">
    <property type="entry name" value="MCPsignal_dom"/>
</dbReference>
<dbReference type="FunFam" id="1.10.287.950:FF:000001">
    <property type="entry name" value="Methyl-accepting chemotaxis sensory transducer"/>
    <property type="match status" value="1"/>
</dbReference>
<name>A0A1G8RZ38_9RHOB</name>
<dbReference type="CDD" id="cd18774">
    <property type="entry name" value="PDC2_HK_sensor"/>
    <property type="match status" value="1"/>
</dbReference>
<evidence type="ECO:0000259" key="11">
    <source>
        <dbReference type="PROSITE" id="PS50111"/>
    </source>
</evidence>
<evidence type="ECO:0000313" key="13">
    <source>
        <dbReference type="EMBL" id="SDJ21805.1"/>
    </source>
</evidence>
<dbReference type="GO" id="GO:0006935">
    <property type="term" value="P:chemotaxis"/>
    <property type="evidence" value="ECO:0007669"/>
    <property type="project" value="UniProtKB-KW"/>
</dbReference>
<dbReference type="InterPro" id="IPR033480">
    <property type="entry name" value="sCache_2"/>
</dbReference>
<dbReference type="SUPFAM" id="SSF158472">
    <property type="entry name" value="HAMP domain-like"/>
    <property type="match status" value="1"/>
</dbReference>
<evidence type="ECO:0000256" key="8">
    <source>
        <dbReference type="PROSITE-ProRule" id="PRU00284"/>
    </source>
</evidence>
<dbReference type="STRING" id="571298.SAMN04488026_101411"/>
<evidence type="ECO:0000256" key="7">
    <source>
        <dbReference type="ARBA" id="ARBA00029447"/>
    </source>
</evidence>
<evidence type="ECO:0000313" key="14">
    <source>
        <dbReference type="Proteomes" id="UP000199382"/>
    </source>
</evidence>
<dbReference type="Pfam" id="PF17200">
    <property type="entry name" value="sCache_2"/>
    <property type="match status" value="1"/>
</dbReference>